<keyword evidence="2" id="KW-1185">Reference proteome</keyword>
<organism evidence="1 2">
    <name type="scientific">Hymenobacter defluvii</name>
    <dbReference type="NCBI Taxonomy" id="2054411"/>
    <lineage>
        <taxon>Bacteria</taxon>
        <taxon>Pseudomonadati</taxon>
        <taxon>Bacteroidota</taxon>
        <taxon>Cytophagia</taxon>
        <taxon>Cytophagales</taxon>
        <taxon>Hymenobacteraceae</taxon>
        <taxon>Hymenobacter</taxon>
    </lineage>
</organism>
<proteinExistence type="predicted"/>
<reference evidence="1 2" key="1">
    <citation type="submission" date="2021-03" db="EMBL/GenBank/DDBJ databases">
        <authorList>
            <person name="Kim M.K."/>
        </authorList>
    </citation>
    <scope>NUCLEOTIDE SEQUENCE [LARGE SCALE GENOMIC DNA]</scope>
    <source>
        <strain evidence="1 2">BT507</strain>
    </source>
</reference>
<comment type="caution">
    <text evidence="1">The sequence shown here is derived from an EMBL/GenBank/DDBJ whole genome shotgun (WGS) entry which is preliminary data.</text>
</comment>
<dbReference type="RefSeq" id="WP_208306921.1">
    <property type="nucleotide sequence ID" value="NZ_JAGETX010000002.1"/>
</dbReference>
<sequence length="216" mass="25916">MATAAGAQTVHQQGYWTRAYLRLKVSPHWTWHSEVDERRFVNPDQQWQFITHQHVHYRLTPTLDAGVGGTYSRQSQSTVTIPEYRLFGETSWTIPLSAAVRLQQKLRVEQRWIQQVRDRHLIDDYTTPVRFRYRVQGEWQPHPRWRLRLFDEFMVSMHDFDQNRLYAGAEYQLGTGFAAELGYMKLWQNRLLRPDNYNRDVLRFTLYKDVTLLTAR</sequence>
<accession>A0ABS3T9N6</accession>
<protein>
    <submittedName>
        <fullName evidence="1">DUF2490 domain-containing protein</fullName>
    </submittedName>
</protein>
<gene>
    <name evidence="1" type="ORF">J4D97_06905</name>
</gene>
<dbReference type="Pfam" id="PF10677">
    <property type="entry name" value="DUF2490"/>
    <property type="match status" value="1"/>
</dbReference>
<dbReference type="EMBL" id="JAGETX010000002">
    <property type="protein sequence ID" value="MBO3270370.1"/>
    <property type="molecule type" value="Genomic_DNA"/>
</dbReference>
<dbReference type="InterPro" id="IPR019619">
    <property type="entry name" value="DUF2490"/>
</dbReference>
<evidence type="ECO:0000313" key="2">
    <source>
        <dbReference type="Proteomes" id="UP000670527"/>
    </source>
</evidence>
<evidence type="ECO:0000313" key="1">
    <source>
        <dbReference type="EMBL" id="MBO3270370.1"/>
    </source>
</evidence>
<dbReference type="Proteomes" id="UP000670527">
    <property type="component" value="Unassembled WGS sequence"/>
</dbReference>
<name>A0ABS3T9N6_9BACT</name>